<protein>
    <recommendedName>
        <fullName evidence="3">Flippase-like domain-containing protein</fullName>
    </recommendedName>
</protein>
<keyword evidence="1" id="KW-1133">Transmembrane helix</keyword>
<gene>
    <name evidence="2" type="ORF">METZ01_LOCUS484248</name>
</gene>
<reference evidence="2" key="1">
    <citation type="submission" date="2018-05" db="EMBL/GenBank/DDBJ databases">
        <authorList>
            <person name="Lanie J.A."/>
            <person name="Ng W.-L."/>
            <person name="Kazmierczak K.M."/>
            <person name="Andrzejewski T.M."/>
            <person name="Davidsen T.M."/>
            <person name="Wayne K.J."/>
            <person name="Tettelin H."/>
            <person name="Glass J.I."/>
            <person name="Rusch D."/>
            <person name="Podicherti R."/>
            <person name="Tsui H.-C.T."/>
            <person name="Winkler M.E."/>
        </authorList>
    </citation>
    <scope>NUCLEOTIDE SEQUENCE</scope>
</reference>
<feature type="transmembrane region" description="Helical" evidence="1">
    <location>
        <begin position="27"/>
        <end position="48"/>
    </location>
</feature>
<evidence type="ECO:0000256" key="1">
    <source>
        <dbReference type="SAM" id="Phobius"/>
    </source>
</evidence>
<sequence>ALVAAAIWGLGAFLSGPESYQFWGKTALVFVSGSILLISVPGVFRFLAQHWFRATGTQPHESLGTLFGVRWLALYVLNWGMYGLSFWVLAQGFGLTGGLLPMVSAFGASYVLGYVMVFAPAGIGPREAFLVLFLTPHIGAPASGVLAVVARLWTTIVEVIPAGVFWFLYVSRGQDSEPAQPGEQP</sequence>
<keyword evidence="1" id="KW-0812">Transmembrane</keyword>
<name>A0A383CH00_9ZZZZ</name>
<dbReference type="AlphaFoldDB" id="A0A383CH00"/>
<accession>A0A383CH00</accession>
<evidence type="ECO:0008006" key="3">
    <source>
        <dbReference type="Google" id="ProtNLM"/>
    </source>
</evidence>
<organism evidence="2">
    <name type="scientific">marine metagenome</name>
    <dbReference type="NCBI Taxonomy" id="408172"/>
    <lineage>
        <taxon>unclassified sequences</taxon>
        <taxon>metagenomes</taxon>
        <taxon>ecological metagenomes</taxon>
    </lineage>
</organism>
<keyword evidence="1" id="KW-0472">Membrane</keyword>
<feature type="transmembrane region" description="Helical" evidence="1">
    <location>
        <begin position="69"/>
        <end position="90"/>
    </location>
</feature>
<evidence type="ECO:0000313" key="2">
    <source>
        <dbReference type="EMBL" id="SVE31394.1"/>
    </source>
</evidence>
<proteinExistence type="predicted"/>
<dbReference type="GO" id="GO:0005886">
    <property type="term" value="C:plasma membrane"/>
    <property type="evidence" value="ECO:0007669"/>
    <property type="project" value="UniProtKB-SubCell"/>
</dbReference>
<dbReference type="EMBL" id="UINC01208715">
    <property type="protein sequence ID" value="SVE31394.1"/>
    <property type="molecule type" value="Genomic_DNA"/>
</dbReference>
<feature type="transmembrane region" description="Helical" evidence="1">
    <location>
        <begin position="128"/>
        <end position="146"/>
    </location>
</feature>
<feature type="non-terminal residue" evidence="2">
    <location>
        <position position="1"/>
    </location>
</feature>
<feature type="transmembrane region" description="Helical" evidence="1">
    <location>
        <begin position="152"/>
        <end position="170"/>
    </location>
</feature>
<feature type="transmembrane region" description="Helical" evidence="1">
    <location>
        <begin position="102"/>
        <end position="121"/>
    </location>
</feature>